<proteinExistence type="predicted"/>
<keyword evidence="5" id="KW-1185">Reference proteome</keyword>
<gene>
    <name evidence="4" type="ORF">ACFY1D_07725</name>
</gene>
<feature type="domain" description="Pierisin-like" evidence="3">
    <location>
        <begin position="87"/>
        <end position="204"/>
    </location>
</feature>
<feature type="region of interest" description="Disordered" evidence="1">
    <location>
        <begin position="26"/>
        <end position="53"/>
    </location>
</feature>
<name>A0ABW6UFH7_9ACTN</name>
<evidence type="ECO:0000256" key="1">
    <source>
        <dbReference type="SAM" id="MobiDB-lite"/>
    </source>
</evidence>
<feature type="chain" id="PRO_5046676995" description="Pierisin-like domain-containing protein" evidence="2">
    <location>
        <begin position="28"/>
        <end position="229"/>
    </location>
</feature>
<dbReference type="Gene3D" id="3.90.210.10">
    <property type="entry name" value="Heat-Labile Enterotoxin, subunit A"/>
    <property type="match status" value="1"/>
</dbReference>
<feature type="signal peptide" evidence="2">
    <location>
        <begin position="1"/>
        <end position="27"/>
    </location>
</feature>
<organism evidence="4 5">
    <name type="scientific">Streptomyces bluensis</name>
    <dbReference type="NCBI Taxonomy" id="33897"/>
    <lineage>
        <taxon>Bacteria</taxon>
        <taxon>Bacillati</taxon>
        <taxon>Actinomycetota</taxon>
        <taxon>Actinomycetes</taxon>
        <taxon>Kitasatosporales</taxon>
        <taxon>Streptomycetaceae</taxon>
        <taxon>Streptomyces</taxon>
    </lineage>
</organism>
<evidence type="ECO:0000256" key="2">
    <source>
        <dbReference type="SAM" id="SignalP"/>
    </source>
</evidence>
<evidence type="ECO:0000259" key="3">
    <source>
        <dbReference type="Pfam" id="PF22596"/>
    </source>
</evidence>
<protein>
    <recommendedName>
        <fullName evidence="3">Pierisin-like domain-containing protein</fullName>
    </recommendedName>
</protein>
<dbReference type="EMBL" id="JBIAWJ010000003">
    <property type="protein sequence ID" value="MFF4521329.1"/>
    <property type="molecule type" value="Genomic_DNA"/>
</dbReference>
<evidence type="ECO:0000313" key="5">
    <source>
        <dbReference type="Proteomes" id="UP001602058"/>
    </source>
</evidence>
<dbReference type="Proteomes" id="UP001602058">
    <property type="component" value="Unassembled WGS sequence"/>
</dbReference>
<evidence type="ECO:0000313" key="4">
    <source>
        <dbReference type="EMBL" id="MFF4521329.1"/>
    </source>
</evidence>
<dbReference type="InterPro" id="IPR054695">
    <property type="entry name" value="Pierisin-like_dom"/>
</dbReference>
<sequence>MLKTALRIISAATLIAASLAFTSPADASADPYPGTPEQIRSTAPCGPTGGYKKRNWAQTTTDLSIQPQVDMAAVREAWYWRHDDNTLWRGDTRPDPEPVFRNGFTPKGSDLNPLPVWITGGGGQNTAHVSTSCERWVAQGFATSGAGNPNHIGWVYAIQAPGGIDINATARQTGIQSTFLWNREIDFPGGIQGRFIEGACQYQWIQPPPGEPNIYRLLGCRTNTHFNPN</sequence>
<reference evidence="4 5" key="1">
    <citation type="submission" date="2024-10" db="EMBL/GenBank/DDBJ databases">
        <title>The Natural Products Discovery Center: Release of the First 8490 Sequenced Strains for Exploring Actinobacteria Biosynthetic Diversity.</title>
        <authorList>
            <person name="Kalkreuter E."/>
            <person name="Kautsar S.A."/>
            <person name="Yang D."/>
            <person name="Bader C.D."/>
            <person name="Teijaro C.N."/>
            <person name="Fluegel L."/>
            <person name="Davis C.M."/>
            <person name="Simpson J.R."/>
            <person name="Lauterbach L."/>
            <person name="Steele A.D."/>
            <person name="Gui C."/>
            <person name="Meng S."/>
            <person name="Li G."/>
            <person name="Viehrig K."/>
            <person name="Ye F."/>
            <person name="Su P."/>
            <person name="Kiefer A.F."/>
            <person name="Nichols A."/>
            <person name="Cepeda A.J."/>
            <person name="Yan W."/>
            <person name="Fan B."/>
            <person name="Jiang Y."/>
            <person name="Adhikari A."/>
            <person name="Zheng C.-J."/>
            <person name="Schuster L."/>
            <person name="Cowan T.M."/>
            <person name="Smanski M.J."/>
            <person name="Chevrette M.G."/>
            <person name="De Carvalho L.P.S."/>
            <person name="Shen B."/>
        </authorList>
    </citation>
    <scope>NUCLEOTIDE SEQUENCE [LARGE SCALE GENOMIC DNA]</scope>
    <source>
        <strain evidence="4 5">NPDC001390</strain>
    </source>
</reference>
<accession>A0ABW6UFH7</accession>
<dbReference type="Pfam" id="PF22596">
    <property type="entry name" value="Scabin-like"/>
    <property type="match status" value="1"/>
</dbReference>
<dbReference type="SUPFAM" id="SSF56399">
    <property type="entry name" value="ADP-ribosylation"/>
    <property type="match status" value="1"/>
</dbReference>
<keyword evidence="2" id="KW-0732">Signal</keyword>
<comment type="caution">
    <text evidence="4">The sequence shown here is derived from an EMBL/GenBank/DDBJ whole genome shotgun (WGS) entry which is preliminary data.</text>
</comment>
<dbReference type="RefSeq" id="WP_387884596.1">
    <property type="nucleotide sequence ID" value="NZ_JBIAWJ010000003.1"/>
</dbReference>